<dbReference type="SUPFAM" id="SSF109604">
    <property type="entry name" value="HD-domain/PDEase-like"/>
    <property type="match status" value="2"/>
</dbReference>
<dbReference type="GO" id="GO:0003677">
    <property type="term" value="F:DNA binding"/>
    <property type="evidence" value="ECO:0007669"/>
    <property type="project" value="InterPro"/>
</dbReference>
<dbReference type="InterPro" id="IPR036388">
    <property type="entry name" value="WH-like_DNA-bd_sf"/>
</dbReference>
<dbReference type="EMBL" id="RJSF01000005">
    <property type="protein sequence ID" value="RNM17094.1"/>
    <property type="molecule type" value="Genomic_DNA"/>
</dbReference>
<dbReference type="Proteomes" id="UP000279994">
    <property type="component" value="Unassembled WGS sequence"/>
</dbReference>
<dbReference type="InterPro" id="IPR000792">
    <property type="entry name" value="Tscrpt_reg_LuxR_C"/>
</dbReference>
<dbReference type="Pfam" id="PF13487">
    <property type="entry name" value="HD_5"/>
    <property type="match status" value="1"/>
</dbReference>
<dbReference type="PANTHER" id="PTHR45228">
    <property type="entry name" value="CYCLIC DI-GMP PHOSPHODIESTERASE TM_0186-RELATED"/>
    <property type="match status" value="1"/>
</dbReference>
<dbReference type="Gene3D" id="1.10.3210.10">
    <property type="entry name" value="Hypothetical protein af1432"/>
    <property type="match status" value="2"/>
</dbReference>
<dbReference type="CDD" id="cd00077">
    <property type="entry name" value="HDc"/>
    <property type="match status" value="1"/>
</dbReference>
<dbReference type="PANTHER" id="PTHR45228:SF5">
    <property type="entry name" value="CYCLIC DI-GMP PHOSPHODIESTERASE VC_1348-RELATED"/>
    <property type="match status" value="1"/>
</dbReference>
<dbReference type="GO" id="GO:0006355">
    <property type="term" value="P:regulation of DNA-templated transcription"/>
    <property type="evidence" value="ECO:0007669"/>
    <property type="project" value="InterPro"/>
</dbReference>
<comment type="caution">
    <text evidence="3">The sequence shown here is derived from an EMBL/GenBank/DDBJ whole genome shotgun (WGS) entry which is preliminary data.</text>
</comment>
<dbReference type="PROSITE" id="PS51832">
    <property type="entry name" value="HD_GYP"/>
    <property type="match status" value="1"/>
</dbReference>
<feature type="domain" description="HD-GYP" evidence="2">
    <location>
        <begin position="232"/>
        <end position="427"/>
    </location>
</feature>
<dbReference type="InterPro" id="IPR003607">
    <property type="entry name" value="HD/PDEase_dom"/>
</dbReference>
<evidence type="ECO:0000259" key="1">
    <source>
        <dbReference type="PROSITE" id="PS50043"/>
    </source>
</evidence>
<dbReference type="AlphaFoldDB" id="A0A3N0GX85"/>
<evidence type="ECO:0000313" key="4">
    <source>
        <dbReference type="Proteomes" id="UP000279994"/>
    </source>
</evidence>
<name>A0A3N0GX85_9ACTN</name>
<dbReference type="PROSITE" id="PS00622">
    <property type="entry name" value="HTH_LUXR_1"/>
    <property type="match status" value="1"/>
</dbReference>
<keyword evidence="4" id="KW-1185">Reference proteome</keyword>
<sequence>MGRPMERVLRQTLIALRLADAAGVEAENRAAAYYTSLLTWVGCAADTSEVAALFGDETALYADTHDGDLGGMTMALFVLRHLGGGSSRLHRLGMMGGFLATAGRSVQRVMQNHCLAASDLAGRLDLGDEVSRPLLQAFERWDGRGVPGREGALDLAPAIRVVHLADVVEAFFDTGGKAAAVQVAQERRGTQFDPALVDAFLARADEVLAGIGDVQVWDEVIALDPRLGATLTEAELDRALEAFADFADLKTPYRTGHSRGVAAWATRIAGRLGLSDADTTLVRRAALVHDLGVIGVPSPVWNQPRWSVSERERARTHPYLTERMLSRVPGLEAVARTASLHHERLDGSGYPHGLGRDALPLPARVVAVADAYQSLLDADPREPALDPDQAALRLREQARAGELDADAVNALLASNGRRARKREVTPGGLTDREVEVLIELARGLSNPQIAAALSVSRKTVSTHLEHIYAKLGVSTRTQAALFAMQHGFVGAPPD</sequence>
<proteinExistence type="predicted"/>
<dbReference type="SMART" id="SM00471">
    <property type="entry name" value="HDc"/>
    <property type="match status" value="1"/>
</dbReference>
<dbReference type="InterPro" id="IPR052020">
    <property type="entry name" value="Cyclic_di-GMP/3'3'-cGAMP_PDE"/>
</dbReference>
<protein>
    <submittedName>
        <fullName evidence="3">HD domain-containing protein</fullName>
    </submittedName>
</protein>
<feature type="domain" description="HTH luxR-type" evidence="1">
    <location>
        <begin position="422"/>
        <end position="487"/>
    </location>
</feature>
<dbReference type="PRINTS" id="PR00038">
    <property type="entry name" value="HTHLUXR"/>
</dbReference>
<evidence type="ECO:0000259" key="2">
    <source>
        <dbReference type="PROSITE" id="PS51832"/>
    </source>
</evidence>
<dbReference type="SMART" id="SM00421">
    <property type="entry name" value="HTH_LUXR"/>
    <property type="match status" value="1"/>
</dbReference>
<dbReference type="InterPro" id="IPR016032">
    <property type="entry name" value="Sig_transdc_resp-reg_C-effctor"/>
</dbReference>
<accession>A0A3N0GX85</accession>
<dbReference type="CDD" id="cd06170">
    <property type="entry name" value="LuxR_C_like"/>
    <property type="match status" value="1"/>
</dbReference>
<organism evidence="3 4">
    <name type="scientific">Nocardioides pocheonensis</name>
    <dbReference type="NCBI Taxonomy" id="661485"/>
    <lineage>
        <taxon>Bacteria</taxon>
        <taxon>Bacillati</taxon>
        <taxon>Actinomycetota</taxon>
        <taxon>Actinomycetes</taxon>
        <taxon>Propionibacteriales</taxon>
        <taxon>Nocardioidaceae</taxon>
        <taxon>Nocardioides</taxon>
    </lineage>
</organism>
<dbReference type="SUPFAM" id="SSF46894">
    <property type="entry name" value="C-terminal effector domain of the bipartite response regulators"/>
    <property type="match status" value="1"/>
</dbReference>
<dbReference type="PROSITE" id="PS50043">
    <property type="entry name" value="HTH_LUXR_2"/>
    <property type="match status" value="1"/>
</dbReference>
<dbReference type="Gene3D" id="1.10.10.10">
    <property type="entry name" value="Winged helix-like DNA-binding domain superfamily/Winged helix DNA-binding domain"/>
    <property type="match status" value="1"/>
</dbReference>
<evidence type="ECO:0000313" key="3">
    <source>
        <dbReference type="EMBL" id="RNM17094.1"/>
    </source>
</evidence>
<gene>
    <name evidence="3" type="ORF">EFL26_02310</name>
</gene>
<reference evidence="3 4" key="1">
    <citation type="submission" date="2018-11" db="EMBL/GenBank/DDBJ databases">
        <authorList>
            <person name="Li F."/>
        </authorList>
    </citation>
    <scope>NUCLEOTIDE SEQUENCE [LARGE SCALE GENOMIC DNA]</scope>
    <source>
        <strain evidence="3 4">Gsoil 818</strain>
    </source>
</reference>
<dbReference type="InterPro" id="IPR037522">
    <property type="entry name" value="HD_GYP_dom"/>
</dbReference>
<dbReference type="OrthoDB" id="9802066at2"/>
<dbReference type="Pfam" id="PF00196">
    <property type="entry name" value="GerE"/>
    <property type="match status" value="1"/>
</dbReference>